<evidence type="ECO:0000313" key="8">
    <source>
        <dbReference type="Proteomes" id="UP000198310"/>
    </source>
</evidence>
<dbReference type="InterPro" id="IPR039425">
    <property type="entry name" value="RNA_pol_sigma-70-like"/>
</dbReference>
<dbReference type="NCBIfam" id="TIGR02937">
    <property type="entry name" value="sigma70-ECF"/>
    <property type="match status" value="1"/>
</dbReference>
<feature type="domain" description="RNA polymerase sigma-70 region 2" evidence="5">
    <location>
        <begin position="38"/>
        <end position="103"/>
    </location>
</feature>
<dbReference type="InterPro" id="IPR014284">
    <property type="entry name" value="RNA_pol_sigma-70_dom"/>
</dbReference>
<reference evidence="8" key="1">
    <citation type="submission" date="2017-06" db="EMBL/GenBank/DDBJ databases">
        <authorList>
            <person name="Varghese N."/>
            <person name="Submissions S."/>
        </authorList>
    </citation>
    <scope>NUCLEOTIDE SEQUENCE [LARGE SCALE GENOMIC DNA]</scope>
    <source>
        <strain evidence="8">DSM 28041</strain>
    </source>
</reference>
<dbReference type="GO" id="GO:0016987">
    <property type="term" value="F:sigma factor activity"/>
    <property type="evidence" value="ECO:0007669"/>
    <property type="project" value="UniProtKB-KW"/>
</dbReference>
<proteinExistence type="inferred from homology"/>
<dbReference type="InterPro" id="IPR036388">
    <property type="entry name" value="WH-like_DNA-bd_sf"/>
</dbReference>
<dbReference type="EMBL" id="FZNS01000004">
    <property type="protein sequence ID" value="SNR58899.1"/>
    <property type="molecule type" value="Genomic_DNA"/>
</dbReference>
<evidence type="ECO:0000256" key="2">
    <source>
        <dbReference type="ARBA" id="ARBA00023015"/>
    </source>
</evidence>
<dbReference type="InterPro" id="IPR014327">
    <property type="entry name" value="RNA_pol_sigma70_bacteroid"/>
</dbReference>
<organism evidence="7 8">
    <name type="scientific">Hymenobacter mucosus</name>
    <dbReference type="NCBI Taxonomy" id="1411120"/>
    <lineage>
        <taxon>Bacteria</taxon>
        <taxon>Pseudomonadati</taxon>
        <taxon>Bacteroidota</taxon>
        <taxon>Cytophagia</taxon>
        <taxon>Cytophagales</taxon>
        <taxon>Hymenobacteraceae</taxon>
        <taxon>Hymenobacter</taxon>
    </lineage>
</organism>
<accession>A0A238XLQ2</accession>
<evidence type="ECO:0000256" key="1">
    <source>
        <dbReference type="ARBA" id="ARBA00010641"/>
    </source>
</evidence>
<keyword evidence="3" id="KW-0731">Sigma factor</keyword>
<feature type="domain" description="RNA polymerase sigma factor 70 region 4 type 2" evidence="6">
    <location>
        <begin position="136"/>
        <end position="187"/>
    </location>
</feature>
<dbReference type="PANTHER" id="PTHR43133:SF46">
    <property type="entry name" value="RNA POLYMERASE SIGMA-70 FACTOR ECF SUBFAMILY"/>
    <property type="match status" value="1"/>
</dbReference>
<dbReference type="InterPro" id="IPR007627">
    <property type="entry name" value="RNA_pol_sigma70_r2"/>
</dbReference>
<evidence type="ECO:0000313" key="7">
    <source>
        <dbReference type="EMBL" id="SNR58899.1"/>
    </source>
</evidence>
<keyword evidence="8" id="KW-1185">Reference proteome</keyword>
<dbReference type="InterPro" id="IPR013249">
    <property type="entry name" value="RNA_pol_sigma70_r4_t2"/>
</dbReference>
<evidence type="ECO:0000256" key="3">
    <source>
        <dbReference type="ARBA" id="ARBA00023082"/>
    </source>
</evidence>
<dbReference type="Gene3D" id="1.10.10.10">
    <property type="entry name" value="Winged helix-like DNA-binding domain superfamily/Winged helix DNA-binding domain"/>
    <property type="match status" value="1"/>
</dbReference>
<dbReference type="GO" id="GO:0006352">
    <property type="term" value="P:DNA-templated transcription initiation"/>
    <property type="evidence" value="ECO:0007669"/>
    <property type="project" value="InterPro"/>
</dbReference>
<dbReference type="SUPFAM" id="SSF88946">
    <property type="entry name" value="Sigma2 domain of RNA polymerase sigma factors"/>
    <property type="match status" value="1"/>
</dbReference>
<comment type="similarity">
    <text evidence="1">Belongs to the sigma-70 factor family. ECF subfamily.</text>
</comment>
<evidence type="ECO:0000256" key="4">
    <source>
        <dbReference type="ARBA" id="ARBA00023163"/>
    </source>
</evidence>
<dbReference type="AlphaFoldDB" id="A0A238XLQ2"/>
<sequence length="204" mass="23887">MPPSPPPPAKHVRLYAAWDDAALVKALAQEDTLAFAELYERYWWPLFEVAYRKVNSREAAEEVVQDLFTALWHKRHQGSTIENVERYLFRAIRYRIIDFIKARMTHAGYVEYSRTHHSPLDHSTEQTVEADDLSVALLAGLMRLPEHTREVFRLSRLEHQTIPEIAEHLNLSRKTVEYHLTRALKSLRLSLRDFITLLLLYLGL</sequence>
<dbReference type="Gene3D" id="1.10.1740.10">
    <property type="match status" value="1"/>
</dbReference>
<protein>
    <submittedName>
        <fullName evidence="7">RNA polymerase sigma-70 factor, ECF subfamily</fullName>
    </submittedName>
</protein>
<dbReference type="RefSeq" id="WP_089332638.1">
    <property type="nucleotide sequence ID" value="NZ_FZNS01000004.1"/>
</dbReference>
<keyword evidence="2" id="KW-0805">Transcription regulation</keyword>
<dbReference type="PANTHER" id="PTHR43133">
    <property type="entry name" value="RNA POLYMERASE ECF-TYPE SIGMA FACTO"/>
    <property type="match status" value="1"/>
</dbReference>
<dbReference type="Proteomes" id="UP000198310">
    <property type="component" value="Unassembled WGS sequence"/>
</dbReference>
<dbReference type="Pfam" id="PF04542">
    <property type="entry name" value="Sigma70_r2"/>
    <property type="match status" value="1"/>
</dbReference>
<evidence type="ECO:0000259" key="6">
    <source>
        <dbReference type="Pfam" id="PF08281"/>
    </source>
</evidence>
<dbReference type="InterPro" id="IPR013325">
    <property type="entry name" value="RNA_pol_sigma_r2"/>
</dbReference>
<name>A0A238XLQ2_9BACT</name>
<dbReference type="InterPro" id="IPR013324">
    <property type="entry name" value="RNA_pol_sigma_r3/r4-like"/>
</dbReference>
<dbReference type="NCBIfam" id="TIGR02985">
    <property type="entry name" value="Sig70_bacteroi1"/>
    <property type="match status" value="1"/>
</dbReference>
<evidence type="ECO:0000259" key="5">
    <source>
        <dbReference type="Pfam" id="PF04542"/>
    </source>
</evidence>
<gene>
    <name evidence="7" type="ORF">SAMN06269173_104153</name>
</gene>
<dbReference type="Pfam" id="PF08281">
    <property type="entry name" value="Sigma70_r4_2"/>
    <property type="match status" value="1"/>
</dbReference>
<keyword evidence="4" id="KW-0804">Transcription</keyword>
<dbReference type="GO" id="GO:0003677">
    <property type="term" value="F:DNA binding"/>
    <property type="evidence" value="ECO:0007669"/>
    <property type="project" value="InterPro"/>
</dbReference>
<dbReference type="SUPFAM" id="SSF88659">
    <property type="entry name" value="Sigma3 and sigma4 domains of RNA polymerase sigma factors"/>
    <property type="match status" value="1"/>
</dbReference>